<sequence length="121" mass="13579">MSYLVKSDRADVNRAGRVFDAHHRRARYDPAWKDLTIRRYVPALRQNLAEMKAGQLGALRADVAAKHDRKIKGINKMEESILLGQHLLMLPSLPPRERELKDEPGLAPCAIGGSVSACRRP</sequence>
<gene>
    <name evidence="1" type="ORF">SAMN04488105_11167</name>
</gene>
<organism evidence="1 2">
    <name type="scientific">Salipiger thiooxidans</name>
    <dbReference type="NCBI Taxonomy" id="282683"/>
    <lineage>
        <taxon>Bacteria</taxon>
        <taxon>Pseudomonadati</taxon>
        <taxon>Pseudomonadota</taxon>
        <taxon>Alphaproteobacteria</taxon>
        <taxon>Rhodobacterales</taxon>
        <taxon>Roseobacteraceae</taxon>
        <taxon>Salipiger</taxon>
    </lineage>
</organism>
<name>A0A1G7HN89_9RHOB</name>
<reference evidence="2" key="1">
    <citation type="submission" date="2016-10" db="EMBL/GenBank/DDBJ databases">
        <authorList>
            <person name="Varghese N."/>
            <person name="Submissions S."/>
        </authorList>
    </citation>
    <scope>NUCLEOTIDE SEQUENCE [LARGE SCALE GENOMIC DNA]</scope>
    <source>
        <strain evidence="2">DSM 10146</strain>
    </source>
</reference>
<protein>
    <submittedName>
        <fullName evidence="1">Uncharacterized protein</fullName>
    </submittedName>
</protein>
<evidence type="ECO:0000313" key="1">
    <source>
        <dbReference type="EMBL" id="SDF01838.1"/>
    </source>
</evidence>
<dbReference type="RefSeq" id="WP_242661756.1">
    <property type="nucleotide sequence ID" value="NZ_FNAV01000011.1"/>
</dbReference>
<dbReference type="STRING" id="282683.SAMN04488105_11167"/>
<proteinExistence type="predicted"/>
<dbReference type="AlphaFoldDB" id="A0A1G7HN89"/>
<evidence type="ECO:0000313" key="2">
    <source>
        <dbReference type="Proteomes" id="UP000198994"/>
    </source>
</evidence>
<dbReference type="EMBL" id="FNAV01000011">
    <property type="protein sequence ID" value="SDF01838.1"/>
    <property type="molecule type" value="Genomic_DNA"/>
</dbReference>
<dbReference type="Proteomes" id="UP000198994">
    <property type="component" value="Unassembled WGS sequence"/>
</dbReference>
<accession>A0A1G7HN89</accession>
<keyword evidence="2" id="KW-1185">Reference proteome</keyword>